<dbReference type="STRING" id="1073090.A0A1L9SWY4"/>
<dbReference type="Proteomes" id="UP000184188">
    <property type="component" value="Unassembled WGS sequence"/>
</dbReference>
<name>A0A1L9SWY4_9EURO</name>
<feature type="region of interest" description="Disordered" evidence="1">
    <location>
        <begin position="151"/>
        <end position="170"/>
    </location>
</feature>
<feature type="region of interest" description="Disordered" evidence="1">
    <location>
        <begin position="1"/>
        <end position="44"/>
    </location>
</feature>
<evidence type="ECO:0008006" key="4">
    <source>
        <dbReference type="Google" id="ProtNLM"/>
    </source>
</evidence>
<dbReference type="OrthoDB" id="5400063at2759"/>
<sequence length="345" mass="37097">MEEPRLLPEQIMLPPSPAESVESVEATTEEEGSTRTETADATEDVMITLSLPTQLASRPVRNHSPFSRSHFRSRSLAELPAPMTRAYSSPGPDSRGRYIFVKGHGVPMGLLDNPASAERDALEEETPVDARMSSLNLNISPTISEHVELDMSAHPSTSHSTDLPTTTSPVLAPHIFPRISRRRPSSPLHLNSSASSVSQSISSTPSPSHYPPTMVLGSKYNETYPSYSASSASSIPSTPTSLRSRSPSISSLETIPDIPDAEAAAIEDDRLAALQAAADKVDESDAAGSTVRRRGTSDVPNPSGTLSNTRPGLGGYGVRTDKRKRWSVCGAERRGDLDLETIWED</sequence>
<feature type="compositionally biased region" description="Polar residues" evidence="1">
    <location>
        <begin position="154"/>
        <end position="169"/>
    </location>
</feature>
<reference evidence="3" key="1">
    <citation type="journal article" date="2017" name="Genome Biol.">
        <title>Comparative genomics reveals high biological diversity and specific adaptations in the industrially and medically important fungal genus Aspergillus.</title>
        <authorList>
            <person name="de Vries R.P."/>
            <person name="Riley R."/>
            <person name="Wiebenga A."/>
            <person name="Aguilar-Osorio G."/>
            <person name="Amillis S."/>
            <person name="Uchima C.A."/>
            <person name="Anderluh G."/>
            <person name="Asadollahi M."/>
            <person name="Askin M."/>
            <person name="Barry K."/>
            <person name="Battaglia E."/>
            <person name="Bayram O."/>
            <person name="Benocci T."/>
            <person name="Braus-Stromeyer S.A."/>
            <person name="Caldana C."/>
            <person name="Canovas D."/>
            <person name="Cerqueira G.C."/>
            <person name="Chen F."/>
            <person name="Chen W."/>
            <person name="Choi C."/>
            <person name="Clum A."/>
            <person name="Dos Santos R.A."/>
            <person name="Damasio A.R."/>
            <person name="Diallinas G."/>
            <person name="Emri T."/>
            <person name="Fekete E."/>
            <person name="Flipphi M."/>
            <person name="Freyberg S."/>
            <person name="Gallo A."/>
            <person name="Gournas C."/>
            <person name="Habgood R."/>
            <person name="Hainaut M."/>
            <person name="Harispe M.L."/>
            <person name="Henrissat B."/>
            <person name="Hilden K.S."/>
            <person name="Hope R."/>
            <person name="Hossain A."/>
            <person name="Karabika E."/>
            <person name="Karaffa L."/>
            <person name="Karanyi Z."/>
            <person name="Krasevec N."/>
            <person name="Kuo A."/>
            <person name="Kusch H."/>
            <person name="LaButti K."/>
            <person name="Lagendijk E.L."/>
            <person name="Lapidus A."/>
            <person name="Levasseur A."/>
            <person name="Lindquist E."/>
            <person name="Lipzen A."/>
            <person name="Logrieco A.F."/>
            <person name="MacCabe A."/>
            <person name="Maekelae M.R."/>
            <person name="Malavazi I."/>
            <person name="Melin P."/>
            <person name="Meyer V."/>
            <person name="Mielnichuk N."/>
            <person name="Miskei M."/>
            <person name="Molnar A.P."/>
            <person name="Mule G."/>
            <person name="Ngan C.Y."/>
            <person name="Orejas M."/>
            <person name="Orosz E."/>
            <person name="Ouedraogo J.P."/>
            <person name="Overkamp K.M."/>
            <person name="Park H.-S."/>
            <person name="Perrone G."/>
            <person name="Piumi F."/>
            <person name="Punt P.J."/>
            <person name="Ram A.F."/>
            <person name="Ramon A."/>
            <person name="Rauscher S."/>
            <person name="Record E."/>
            <person name="Riano-Pachon D.M."/>
            <person name="Robert V."/>
            <person name="Roehrig J."/>
            <person name="Ruller R."/>
            <person name="Salamov A."/>
            <person name="Salih N.S."/>
            <person name="Samson R.A."/>
            <person name="Sandor E."/>
            <person name="Sanguinetti M."/>
            <person name="Schuetze T."/>
            <person name="Sepcic K."/>
            <person name="Shelest E."/>
            <person name="Sherlock G."/>
            <person name="Sophianopoulou V."/>
            <person name="Squina F.M."/>
            <person name="Sun H."/>
            <person name="Susca A."/>
            <person name="Todd R.B."/>
            <person name="Tsang A."/>
            <person name="Unkles S.E."/>
            <person name="van de Wiele N."/>
            <person name="van Rossen-Uffink D."/>
            <person name="Oliveira J.V."/>
            <person name="Vesth T.C."/>
            <person name="Visser J."/>
            <person name="Yu J.-H."/>
            <person name="Zhou M."/>
            <person name="Andersen M.R."/>
            <person name="Archer D.B."/>
            <person name="Baker S.E."/>
            <person name="Benoit I."/>
            <person name="Brakhage A.A."/>
            <person name="Braus G.H."/>
            <person name="Fischer R."/>
            <person name="Frisvad J.C."/>
            <person name="Goldman G.H."/>
            <person name="Houbraken J."/>
            <person name="Oakley B."/>
            <person name="Pocsi I."/>
            <person name="Scazzocchio C."/>
            <person name="Seiboth B."/>
            <person name="vanKuyk P.A."/>
            <person name="Wortman J."/>
            <person name="Dyer P.S."/>
            <person name="Grigoriev I.V."/>
        </authorList>
    </citation>
    <scope>NUCLEOTIDE SEQUENCE [LARGE SCALE GENOMIC DNA]</scope>
    <source>
        <strain evidence="3">CBS 506.65</strain>
    </source>
</reference>
<feature type="compositionally biased region" description="Polar residues" evidence="1">
    <location>
        <begin position="298"/>
        <end position="310"/>
    </location>
</feature>
<feature type="compositionally biased region" description="Low complexity" evidence="1">
    <location>
        <begin position="185"/>
        <end position="207"/>
    </location>
</feature>
<dbReference type="VEuPathDB" id="FungiDB:ASPZODRAFT_12503"/>
<feature type="region of interest" description="Disordered" evidence="1">
    <location>
        <begin position="226"/>
        <end position="254"/>
    </location>
</feature>
<organism evidence="2 3">
    <name type="scientific">Penicilliopsis zonata CBS 506.65</name>
    <dbReference type="NCBI Taxonomy" id="1073090"/>
    <lineage>
        <taxon>Eukaryota</taxon>
        <taxon>Fungi</taxon>
        <taxon>Dikarya</taxon>
        <taxon>Ascomycota</taxon>
        <taxon>Pezizomycotina</taxon>
        <taxon>Eurotiomycetes</taxon>
        <taxon>Eurotiomycetidae</taxon>
        <taxon>Eurotiales</taxon>
        <taxon>Aspergillaceae</taxon>
        <taxon>Penicilliopsis</taxon>
    </lineage>
</organism>
<proteinExistence type="predicted"/>
<evidence type="ECO:0000313" key="2">
    <source>
        <dbReference type="EMBL" id="OJJ51690.1"/>
    </source>
</evidence>
<evidence type="ECO:0000313" key="3">
    <source>
        <dbReference type="Proteomes" id="UP000184188"/>
    </source>
</evidence>
<accession>A0A1L9SWY4</accession>
<protein>
    <recommendedName>
        <fullName evidence="4">Basic proline-rich protein</fullName>
    </recommendedName>
</protein>
<evidence type="ECO:0000256" key="1">
    <source>
        <dbReference type="SAM" id="MobiDB-lite"/>
    </source>
</evidence>
<feature type="region of interest" description="Disordered" evidence="1">
    <location>
        <begin position="177"/>
        <end position="214"/>
    </location>
</feature>
<keyword evidence="3" id="KW-1185">Reference proteome</keyword>
<dbReference type="EMBL" id="KV878336">
    <property type="protein sequence ID" value="OJJ51690.1"/>
    <property type="molecule type" value="Genomic_DNA"/>
</dbReference>
<feature type="region of interest" description="Disordered" evidence="1">
    <location>
        <begin position="278"/>
        <end position="321"/>
    </location>
</feature>
<dbReference type="RefSeq" id="XP_022586200.1">
    <property type="nucleotide sequence ID" value="XM_022721415.1"/>
</dbReference>
<dbReference type="AlphaFoldDB" id="A0A1L9SWY4"/>
<dbReference type="GeneID" id="34607880"/>
<gene>
    <name evidence="2" type="ORF">ASPZODRAFT_12503</name>
</gene>